<dbReference type="Gene3D" id="1.20.120.550">
    <property type="entry name" value="Membrane associated eicosanoid/glutathione metabolism-like domain"/>
    <property type="match status" value="1"/>
</dbReference>
<keyword evidence="2 5" id="KW-0812">Transmembrane</keyword>
<dbReference type="PANTHER" id="PTHR35371:SF1">
    <property type="entry name" value="BLR7753 PROTEIN"/>
    <property type="match status" value="1"/>
</dbReference>
<evidence type="ECO:0000256" key="6">
    <source>
        <dbReference type="SAM" id="SignalP"/>
    </source>
</evidence>
<dbReference type="Pfam" id="PF01124">
    <property type="entry name" value="MAPEG"/>
    <property type="match status" value="1"/>
</dbReference>
<dbReference type="EMBL" id="JBCGCU010000009">
    <property type="protein sequence ID" value="MEM0515627.1"/>
    <property type="molecule type" value="Genomic_DNA"/>
</dbReference>
<gene>
    <name evidence="7" type="ORF">WCN91_09430</name>
</gene>
<keyword evidence="4 5" id="KW-0472">Membrane</keyword>
<evidence type="ECO:0000313" key="8">
    <source>
        <dbReference type="Proteomes" id="UP001447008"/>
    </source>
</evidence>
<proteinExistence type="predicted"/>
<accession>A0ABU9MWH4</accession>
<evidence type="ECO:0000256" key="3">
    <source>
        <dbReference type="ARBA" id="ARBA00022989"/>
    </source>
</evidence>
<comment type="subcellular location">
    <subcellularLocation>
        <location evidence="1">Membrane</location>
    </subcellularLocation>
</comment>
<keyword evidence="6" id="KW-0732">Signal</keyword>
<evidence type="ECO:0000256" key="5">
    <source>
        <dbReference type="SAM" id="Phobius"/>
    </source>
</evidence>
<feature type="transmembrane region" description="Helical" evidence="5">
    <location>
        <begin position="49"/>
        <end position="73"/>
    </location>
</feature>
<evidence type="ECO:0000256" key="2">
    <source>
        <dbReference type="ARBA" id="ARBA00022692"/>
    </source>
</evidence>
<feature type="transmembrane region" description="Helical" evidence="5">
    <location>
        <begin position="109"/>
        <end position="126"/>
    </location>
</feature>
<keyword evidence="3 5" id="KW-1133">Transmembrane helix</keyword>
<feature type="signal peptide" evidence="6">
    <location>
        <begin position="1"/>
        <end position="25"/>
    </location>
</feature>
<dbReference type="PANTHER" id="PTHR35371">
    <property type="entry name" value="INNER MEMBRANE PROTEIN"/>
    <property type="match status" value="1"/>
</dbReference>
<evidence type="ECO:0000313" key="7">
    <source>
        <dbReference type="EMBL" id="MEM0515627.1"/>
    </source>
</evidence>
<sequence>MSTLVICALLACLIPFLAKAPLAWAQQQSGGYDNRHPRAQQQALTGFGARALAAHQNSFESLIVFAVALAVVLGTNTSGAVIDTLAITYLLARVLYCLCYWYNWHLARSLIWALSLACPLAMIALSI</sequence>
<feature type="chain" id="PRO_5045294572" evidence="6">
    <location>
        <begin position="26"/>
        <end position="127"/>
    </location>
</feature>
<name>A0ABU9MWH4_9GAMM</name>
<dbReference type="InterPro" id="IPR001129">
    <property type="entry name" value="Membr-assoc_MAPEG"/>
</dbReference>
<protein>
    <submittedName>
        <fullName evidence="7">MAPEG family protein</fullName>
    </submittedName>
</protein>
<evidence type="ECO:0000256" key="1">
    <source>
        <dbReference type="ARBA" id="ARBA00004370"/>
    </source>
</evidence>
<comment type="caution">
    <text evidence="7">The sequence shown here is derived from an EMBL/GenBank/DDBJ whole genome shotgun (WGS) entry which is preliminary data.</text>
</comment>
<dbReference type="InterPro" id="IPR023352">
    <property type="entry name" value="MAPEG-like_dom_sf"/>
</dbReference>
<dbReference type="SUPFAM" id="SSF161084">
    <property type="entry name" value="MAPEG domain-like"/>
    <property type="match status" value="1"/>
</dbReference>
<evidence type="ECO:0000256" key="4">
    <source>
        <dbReference type="ARBA" id="ARBA00023136"/>
    </source>
</evidence>
<reference evidence="7 8" key="1">
    <citation type="submission" date="2024-03" db="EMBL/GenBank/DDBJ databases">
        <title>Pseudoalteromonas qingdaonensis sp. nov., isolated from the intestines of marine benthic organisms.</title>
        <authorList>
            <person name="Lin X."/>
            <person name="Fang S."/>
            <person name="Hu X."/>
        </authorList>
    </citation>
    <scope>NUCLEOTIDE SEQUENCE [LARGE SCALE GENOMIC DNA]</scope>
    <source>
        <strain evidence="7 8">YIC-827</strain>
    </source>
</reference>
<organism evidence="7 8">
    <name type="scientific">Pseudoalteromonas qingdaonensis</name>
    <dbReference type="NCBI Taxonomy" id="3131913"/>
    <lineage>
        <taxon>Bacteria</taxon>
        <taxon>Pseudomonadati</taxon>
        <taxon>Pseudomonadota</taxon>
        <taxon>Gammaproteobacteria</taxon>
        <taxon>Alteromonadales</taxon>
        <taxon>Pseudoalteromonadaceae</taxon>
        <taxon>Pseudoalteromonas</taxon>
    </lineage>
</organism>
<keyword evidence="8" id="KW-1185">Reference proteome</keyword>
<dbReference type="Proteomes" id="UP001447008">
    <property type="component" value="Unassembled WGS sequence"/>
</dbReference>
<dbReference type="RefSeq" id="WP_342678432.1">
    <property type="nucleotide sequence ID" value="NZ_JBCGCU010000009.1"/>
</dbReference>